<dbReference type="InterPro" id="IPR012340">
    <property type="entry name" value="NA-bd_OB-fold"/>
</dbReference>
<evidence type="ECO:0000313" key="4">
    <source>
        <dbReference type="Proteomes" id="UP001472866"/>
    </source>
</evidence>
<dbReference type="PROSITE" id="PS50126">
    <property type="entry name" value="S1"/>
    <property type="match status" value="1"/>
</dbReference>
<accession>A0AAX4PJI3</accession>
<protein>
    <submittedName>
        <fullName evidence="3">S1 motif domain-containing protein</fullName>
    </submittedName>
</protein>
<sequence>MAASFFSRATTCGARGAERPGRGGRIGAATTSRARRPRCARRWASQQSDPGPPEETPEEIGQNETPFYDNVGGEDLPLLRRDRDGRVADYIGGSAWEKYRERDPRVFSNPSELKEAVFPESFYGTRLQRQIFPEDVGERAYVEYDTLPPYKGDVTQRAEDAEQIMNSGRMDEREIDFWFRNDDMPDTGFPLKIECDVLKDYEAHEVDREESMNDHFTPMCPSLRGNPEPESVLSVGQEITCKVIGAHVQHGVFVDVGASVAGLIPMYHHQGSRGLESACFEHLGVEGFDEVFGEDKEVTVRVASLRLQRYKGGASARVFRFPVECELVTPSLPESVLRKPAADDDTLAPVVIRDPRDAESWRLVTEATGRSAVKEGFLRDLEAIVDEFEMSRKEQEDNIGDMEIFDPNNDDYSKRRGSADPLWGIKDLLDDGD</sequence>
<dbReference type="EMBL" id="CP151514">
    <property type="protein sequence ID" value="WZN66028.1"/>
    <property type="molecule type" value="Genomic_DNA"/>
</dbReference>
<evidence type="ECO:0000256" key="1">
    <source>
        <dbReference type="SAM" id="MobiDB-lite"/>
    </source>
</evidence>
<reference evidence="3 4" key="1">
    <citation type="submission" date="2024-03" db="EMBL/GenBank/DDBJ databases">
        <title>Complete genome sequence of the green alga Chloropicon roscoffensis RCC1871.</title>
        <authorList>
            <person name="Lemieux C."/>
            <person name="Pombert J.-F."/>
            <person name="Otis C."/>
            <person name="Turmel M."/>
        </authorList>
    </citation>
    <scope>NUCLEOTIDE SEQUENCE [LARGE SCALE GENOMIC DNA]</scope>
    <source>
        <strain evidence="3 4">RCC1871</strain>
    </source>
</reference>
<dbReference type="SUPFAM" id="SSF50249">
    <property type="entry name" value="Nucleic acid-binding proteins"/>
    <property type="match status" value="1"/>
</dbReference>
<feature type="region of interest" description="Disordered" evidence="1">
    <location>
        <begin position="1"/>
        <end position="76"/>
    </location>
</feature>
<name>A0AAX4PJI3_9CHLO</name>
<dbReference type="AlphaFoldDB" id="A0AAX4PJI3"/>
<organism evidence="3 4">
    <name type="scientific">Chloropicon roscoffensis</name>
    <dbReference type="NCBI Taxonomy" id="1461544"/>
    <lineage>
        <taxon>Eukaryota</taxon>
        <taxon>Viridiplantae</taxon>
        <taxon>Chlorophyta</taxon>
        <taxon>Chloropicophyceae</taxon>
        <taxon>Chloropicales</taxon>
        <taxon>Chloropicaceae</taxon>
        <taxon>Chloropicon</taxon>
    </lineage>
</organism>
<dbReference type="InterPro" id="IPR003029">
    <property type="entry name" value="S1_domain"/>
</dbReference>
<feature type="domain" description="S1 motif" evidence="2">
    <location>
        <begin position="236"/>
        <end position="317"/>
    </location>
</feature>
<evidence type="ECO:0000313" key="3">
    <source>
        <dbReference type="EMBL" id="WZN66028.1"/>
    </source>
</evidence>
<dbReference type="Proteomes" id="UP001472866">
    <property type="component" value="Chromosome 14"/>
</dbReference>
<keyword evidence="4" id="KW-1185">Reference proteome</keyword>
<gene>
    <name evidence="3" type="ORF">HKI87_14g75910</name>
</gene>
<dbReference type="GO" id="GO:0003676">
    <property type="term" value="F:nucleic acid binding"/>
    <property type="evidence" value="ECO:0007669"/>
    <property type="project" value="InterPro"/>
</dbReference>
<proteinExistence type="predicted"/>
<evidence type="ECO:0000259" key="2">
    <source>
        <dbReference type="PROSITE" id="PS50126"/>
    </source>
</evidence>